<comment type="cofactor">
    <cofactor evidence="1">
        <name>Mg(2+)</name>
        <dbReference type="ChEBI" id="CHEBI:18420"/>
    </cofactor>
</comment>
<dbReference type="InterPro" id="IPR023214">
    <property type="entry name" value="HAD_sf"/>
</dbReference>
<dbReference type="EMBL" id="JADIMS010000152">
    <property type="protein sequence ID" value="MBO8451041.1"/>
    <property type="molecule type" value="Genomic_DNA"/>
</dbReference>
<sequence>MAFDSSFPPAALFDLDGVIIDTEGQYTLFWDMIGRQYLRQVDFGAKIKGETLQHIFAEHFGALQAEQPGIRAALDDFEAKMDMPWVPGFRAFHRSLQAAGWKTAVVTSSSAGKMNSVYRKLPEIPRMFDQILTAEMFTRSKPAPDPYLLGAGTFGLPSGNCLVFEDSINGLKAGRAAAMRVVGLATTNPAETVSRYADITLADFTAFDAEKALAVLRGN</sequence>
<comment type="similarity">
    <text evidence="2">Belongs to the HAD-like hydrolase superfamily. CbbY/CbbZ/Gph/YieH family.</text>
</comment>
<dbReference type="NCBIfam" id="TIGR01509">
    <property type="entry name" value="HAD-SF-IA-v3"/>
    <property type="match status" value="1"/>
</dbReference>
<gene>
    <name evidence="6" type="ORF">IAA96_08060</name>
</gene>
<keyword evidence="3" id="KW-0479">Metal-binding</keyword>
<comment type="caution">
    <text evidence="6">The sequence shown here is derived from an EMBL/GenBank/DDBJ whole genome shotgun (WGS) entry which is preliminary data.</text>
</comment>
<dbReference type="Gene3D" id="1.10.150.240">
    <property type="entry name" value="Putative phosphatase, domain 2"/>
    <property type="match status" value="1"/>
</dbReference>
<keyword evidence="5" id="KW-0119">Carbohydrate metabolism</keyword>
<dbReference type="SFLD" id="SFLDS00003">
    <property type="entry name" value="Haloacid_Dehalogenase"/>
    <property type="match status" value="1"/>
</dbReference>
<dbReference type="InterPro" id="IPR051600">
    <property type="entry name" value="Beta-PGM-like"/>
</dbReference>
<dbReference type="GO" id="GO:0046872">
    <property type="term" value="F:metal ion binding"/>
    <property type="evidence" value="ECO:0007669"/>
    <property type="project" value="UniProtKB-KW"/>
</dbReference>
<keyword evidence="4" id="KW-0460">Magnesium</keyword>
<dbReference type="Gene3D" id="3.40.50.1000">
    <property type="entry name" value="HAD superfamily/HAD-like"/>
    <property type="match status" value="1"/>
</dbReference>
<dbReference type="AlphaFoldDB" id="A0A9D9EMX4"/>
<name>A0A9D9EMX4_9SPIR</name>
<dbReference type="CDD" id="cd07505">
    <property type="entry name" value="HAD_BPGM-like"/>
    <property type="match status" value="1"/>
</dbReference>
<proteinExistence type="inferred from homology"/>
<protein>
    <submittedName>
        <fullName evidence="6">HAD family phosphatase</fullName>
    </submittedName>
</protein>
<dbReference type="GO" id="GO:0003824">
    <property type="term" value="F:catalytic activity"/>
    <property type="evidence" value="ECO:0007669"/>
    <property type="project" value="UniProtKB-ARBA"/>
</dbReference>
<dbReference type="SFLD" id="SFLDG01129">
    <property type="entry name" value="C1.5:_HAD__Beta-PGM__Phosphata"/>
    <property type="match status" value="1"/>
</dbReference>
<dbReference type="SUPFAM" id="SSF56784">
    <property type="entry name" value="HAD-like"/>
    <property type="match status" value="1"/>
</dbReference>
<dbReference type="InterPro" id="IPR023198">
    <property type="entry name" value="PGP-like_dom2"/>
</dbReference>
<evidence type="ECO:0000256" key="5">
    <source>
        <dbReference type="ARBA" id="ARBA00023277"/>
    </source>
</evidence>
<dbReference type="Proteomes" id="UP000823616">
    <property type="component" value="Unassembled WGS sequence"/>
</dbReference>
<reference evidence="6" key="1">
    <citation type="submission" date="2020-10" db="EMBL/GenBank/DDBJ databases">
        <authorList>
            <person name="Gilroy R."/>
        </authorList>
    </citation>
    <scope>NUCLEOTIDE SEQUENCE</scope>
    <source>
        <strain evidence="6">B3-4054</strain>
    </source>
</reference>
<dbReference type="PRINTS" id="PR00413">
    <property type="entry name" value="HADHALOGNASE"/>
</dbReference>
<dbReference type="PANTHER" id="PTHR46193:SF18">
    <property type="entry name" value="HEXITOL PHOSPHATASE B"/>
    <property type="match status" value="1"/>
</dbReference>
<accession>A0A9D9EMX4</accession>
<dbReference type="Pfam" id="PF00702">
    <property type="entry name" value="Hydrolase"/>
    <property type="match status" value="1"/>
</dbReference>
<evidence type="ECO:0000256" key="1">
    <source>
        <dbReference type="ARBA" id="ARBA00001946"/>
    </source>
</evidence>
<dbReference type="PANTHER" id="PTHR46193">
    <property type="entry name" value="6-PHOSPHOGLUCONATE PHOSPHATASE"/>
    <property type="match status" value="1"/>
</dbReference>
<evidence type="ECO:0000313" key="6">
    <source>
        <dbReference type="EMBL" id="MBO8451041.1"/>
    </source>
</evidence>
<reference evidence="6" key="2">
    <citation type="journal article" date="2021" name="PeerJ">
        <title>Extensive microbial diversity within the chicken gut microbiome revealed by metagenomics and culture.</title>
        <authorList>
            <person name="Gilroy R."/>
            <person name="Ravi A."/>
            <person name="Getino M."/>
            <person name="Pursley I."/>
            <person name="Horton D.L."/>
            <person name="Alikhan N.F."/>
            <person name="Baker D."/>
            <person name="Gharbi K."/>
            <person name="Hall N."/>
            <person name="Watson M."/>
            <person name="Adriaenssens E.M."/>
            <person name="Foster-Nyarko E."/>
            <person name="Jarju S."/>
            <person name="Secka A."/>
            <person name="Antonio M."/>
            <person name="Oren A."/>
            <person name="Chaudhuri R.R."/>
            <person name="La Ragione R."/>
            <person name="Hildebrand F."/>
            <person name="Pallen M.J."/>
        </authorList>
    </citation>
    <scope>NUCLEOTIDE SEQUENCE</scope>
    <source>
        <strain evidence="6">B3-4054</strain>
    </source>
</reference>
<dbReference type="InterPro" id="IPR036412">
    <property type="entry name" value="HAD-like_sf"/>
</dbReference>
<dbReference type="InterPro" id="IPR006439">
    <property type="entry name" value="HAD-SF_hydro_IA"/>
</dbReference>
<evidence type="ECO:0000256" key="2">
    <source>
        <dbReference type="ARBA" id="ARBA00006171"/>
    </source>
</evidence>
<evidence type="ECO:0000313" key="7">
    <source>
        <dbReference type="Proteomes" id="UP000823616"/>
    </source>
</evidence>
<organism evidence="6 7">
    <name type="scientific">Candidatus Avitreponema avistercoris</name>
    <dbReference type="NCBI Taxonomy" id="2840705"/>
    <lineage>
        <taxon>Bacteria</taxon>
        <taxon>Pseudomonadati</taxon>
        <taxon>Spirochaetota</taxon>
        <taxon>Spirochaetia</taxon>
        <taxon>Spirochaetales</taxon>
        <taxon>Candidatus Avitreponema</taxon>
    </lineage>
</organism>
<evidence type="ECO:0000256" key="4">
    <source>
        <dbReference type="ARBA" id="ARBA00022842"/>
    </source>
</evidence>
<evidence type="ECO:0000256" key="3">
    <source>
        <dbReference type="ARBA" id="ARBA00022723"/>
    </source>
</evidence>